<comment type="caution">
    <text evidence="3">The sequence shown here is derived from an EMBL/GenBank/DDBJ whole genome shotgun (WGS) entry which is preliminary data.</text>
</comment>
<protein>
    <submittedName>
        <fullName evidence="3">Uncharacterized protein</fullName>
    </submittedName>
</protein>
<evidence type="ECO:0000313" key="4">
    <source>
        <dbReference type="Proteomes" id="UP000235145"/>
    </source>
</evidence>
<feature type="compositionally biased region" description="Basic residues" evidence="2">
    <location>
        <begin position="169"/>
        <end position="180"/>
    </location>
</feature>
<proteinExistence type="predicted"/>
<evidence type="ECO:0000313" key="3">
    <source>
        <dbReference type="EMBL" id="KAJ0193447.1"/>
    </source>
</evidence>
<sequence>MTYLLPVTTAPATTLRQYISCFLVINYFADLDLESLHPLRRMQEESLQRVYKTEIDSLQHKAIVTGSVDGNTLVQKLLKSGKHAEVLPESFEARAAADSAPGKSKKKKNKQNKQKEDETTHADNQHADEEKEESEAATTEGNDGAKEQEIAQVGVAAGDCNGGGGGGGGKKKNKKKKGKVDKKDNNAPPNGDTQGLPAGNAPELMAENVGASMEQLNLSRPGVYATPYDLPAYQNYYPTPAYGVSYSTTYPSAESSYYTPPVYGYAQSHPTSVYYPPPLPPPPAYYPRSAFDDHDDENNGQGRGCIIM</sequence>
<keyword evidence="4" id="KW-1185">Reference proteome</keyword>
<feature type="region of interest" description="Disordered" evidence="2">
    <location>
        <begin position="284"/>
        <end position="308"/>
    </location>
</feature>
<gene>
    <name evidence="3" type="ORF">LSAT_V11C800411370</name>
</gene>
<accession>A0A9R1UT18</accession>
<dbReference type="EMBL" id="NBSK02000008">
    <property type="protein sequence ID" value="KAJ0193447.1"/>
    <property type="molecule type" value="Genomic_DNA"/>
</dbReference>
<evidence type="ECO:0000256" key="2">
    <source>
        <dbReference type="SAM" id="MobiDB-lite"/>
    </source>
</evidence>
<reference evidence="3 4" key="1">
    <citation type="journal article" date="2017" name="Nat. Commun.">
        <title>Genome assembly with in vitro proximity ligation data and whole-genome triplication in lettuce.</title>
        <authorList>
            <person name="Reyes-Chin-Wo S."/>
            <person name="Wang Z."/>
            <person name="Yang X."/>
            <person name="Kozik A."/>
            <person name="Arikit S."/>
            <person name="Song C."/>
            <person name="Xia L."/>
            <person name="Froenicke L."/>
            <person name="Lavelle D.O."/>
            <person name="Truco M.J."/>
            <person name="Xia R."/>
            <person name="Zhu S."/>
            <person name="Xu C."/>
            <person name="Xu H."/>
            <person name="Xu X."/>
            <person name="Cox K."/>
            <person name="Korf I."/>
            <person name="Meyers B.C."/>
            <person name="Michelmore R.W."/>
        </authorList>
    </citation>
    <scope>NUCLEOTIDE SEQUENCE [LARGE SCALE GENOMIC DNA]</scope>
    <source>
        <strain evidence="4">cv. Salinas</strain>
        <tissue evidence="3">Seedlings</tissue>
    </source>
</reference>
<feature type="compositionally biased region" description="Basic and acidic residues" evidence="2">
    <location>
        <begin position="113"/>
        <end position="129"/>
    </location>
</feature>
<keyword evidence="1" id="KW-0479">Metal-binding</keyword>
<dbReference type="GO" id="GO:0046872">
    <property type="term" value="F:metal ion binding"/>
    <property type="evidence" value="ECO:0007669"/>
    <property type="project" value="UniProtKB-KW"/>
</dbReference>
<feature type="region of interest" description="Disordered" evidence="2">
    <location>
        <begin position="93"/>
        <end position="207"/>
    </location>
</feature>
<organism evidence="3 4">
    <name type="scientific">Lactuca sativa</name>
    <name type="common">Garden lettuce</name>
    <dbReference type="NCBI Taxonomy" id="4236"/>
    <lineage>
        <taxon>Eukaryota</taxon>
        <taxon>Viridiplantae</taxon>
        <taxon>Streptophyta</taxon>
        <taxon>Embryophyta</taxon>
        <taxon>Tracheophyta</taxon>
        <taxon>Spermatophyta</taxon>
        <taxon>Magnoliopsida</taxon>
        <taxon>eudicotyledons</taxon>
        <taxon>Gunneridae</taxon>
        <taxon>Pentapetalae</taxon>
        <taxon>asterids</taxon>
        <taxon>campanulids</taxon>
        <taxon>Asterales</taxon>
        <taxon>Asteraceae</taxon>
        <taxon>Cichorioideae</taxon>
        <taxon>Cichorieae</taxon>
        <taxon>Lactucinae</taxon>
        <taxon>Lactuca</taxon>
    </lineage>
</organism>
<dbReference type="Proteomes" id="UP000235145">
    <property type="component" value="Unassembled WGS sequence"/>
</dbReference>
<dbReference type="PANTHER" id="PTHR45868:SF57">
    <property type="entry name" value="HEAVY METAL-ASSOCIATED DOMAIN, HMA, HEAVY METAL-ASSOCIATED DOMAIN SUPERFAMILY"/>
    <property type="match status" value="1"/>
</dbReference>
<name>A0A9R1UT18_LACSA</name>
<dbReference type="PANTHER" id="PTHR45868">
    <property type="entry name" value="HEAVY METAL-ASSOCIATED ISOPRENYLATED PLANT PROTEIN 33-RELATED"/>
    <property type="match status" value="1"/>
</dbReference>
<feature type="compositionally biased region" description="Basic residues" evidence="2">
    <location>
        <begin position="103"/>
        <end position="112"/>
    </location>
</feature>
<evidence type="ECO:0000256" key="1">
    <source>
        <dbReference type="ARBA" id="ARBA00022723"/>
    </source>
</evidence>
<dbReference type="AlphaFoldDB" id="A0A9R1UT18"/>